<evidence type="ECO:0000313" key="16">
    <source>
        <dbReference type="Proteomes" id="UP001159428"/>
    </source>
</evidence>
<dbReference type="GO" id="GO:0000786">
    <property type="term" value="C:nucleosome"/>
    <property type="evidence" value="ECO:0007669"/>
    <property type="project" value="UniProtKB-KW"/>
</dbReference>
<dbReference type="GO" id="GO:0003677">
    <property type="term" value="F:DNA binding"/>
    <property type="evidence" value="ECO:0007669"/>
    <property type="project" value="UniProtKB-KW"/>
</dbReference>
<comment type="subcellular location">
    <subcellularLocation>
        <location evidence="3">Chromosome</location>
    </subcellularLocation>
    <subcellularLocation>
        <location evidence="2 12">Nucleus</location>
    </subcellularLocation>
</comment>
<comment type="similarity">
    <text evidence="4 12">Belongs to the histone H2B family.</text>
</comment>
<comment type="function">
    <text evidence="1">Core component of nucleosome. Nucleosomes wrap and compact DNA into chromatin, limiting DNA accessibility to the cellular machineries which require DNA as a template. Histones thereby play a central role in transcription regulation, DNA repair, DNA replication and chromosomal stability. DNA accessibility is regulated via a complex set of post-translational modifications of histones, also called histone code, and nucleosome remodeling.</text>
</comment>
<keyword evidence="16" id="KW-1185">Reference proteome</keyword>
<proteinExistence type="inferred from homology"/>
<feature type="compositionally biased region" description="Basic residues" evidence="13">
    <location>
        <begin position="305"/>
        <end position="314"/>
    </location>
</feature>
<evidence type="ECO:0000256" key="8">
    <source>
        <dbReference type="ARBA" id="ARBA00022843"/>
    </source>
</evidence>
<evidence type="ECO:0000256" key="6">
    <source>
        <dbReference type="ARBA" id="ARBA00022454"/>
    </source>
</evidence>
<dbReference type="Proteomes" id="UP001159428">
    <property type="component" value="Unassembled WGS sequence"/>
</dbReference>
<keyword evidence="9 12" id="KW-0238">DNA-binding</keyword>
<evidence type="ECO:0000256" key="2">
    <source>
        <dbReference type="ARBA" id="ARBA00004123"/>
    </source>
</evidence>
<dbReference type="GO" id="GO:0030527">
    <property type="term" value="F:structural constituent of chromatin"/>
    <property type="evidence" value="ECO:0007669"/>
    <property type="project" value="InterPro"/>
</dbReference>
<dbReference type="GO" id="GO:0005634">
    <property type="term" value="C:nucleus"/>
    <property type="evidence" value="ECO:0007669"/>
    <property type="project" value="UniProtKB-SubCell"/>
</dbReference>
<organism evidence="15 16">
    <name type="scientific">Pocillopora meandrina</name>
    <dbReference type="NCBI Taxonomy" id="46732"/>
    <lineage>
        <taxon>Eukaryota</taxon>
        <taxon>Metazoa</taxon>
        <taxon>Cnidaria</taxon>
        <taxon>Anthozoa</taxon>
        <taxon>Hexacorallia</taxon>
        <taxon>Scleractinia</taxon>
        <taxon>Astrocoeniina</taxon>
        <taxon>Pocilloporidae</taxon>
        <taxon>Pocillopora</taxon>
    </lineage>
</organism>
<evidence type="ECO:0000256" key="9">
    <source>
        <dbReference type="ARBA" id="ARBA00023125"/>
    </source>
</evidence>
<dbReference type="SUPFAM" id="SSF47113">
    <property type="entry name" value="Histone-fold"/>
    <property type="match status" value="1"/>
</dbReference>
<gene>
    <name evidence="15" type="ORF">PMEA_00009537</name>
</gene>
<dbReference type="PRINTS" id="PR00621">
    <property type="entry name" value="HISTONEH2B"/>
</dbReference>
<sequence>MDTSTRKAFFHKLQSNPRWIDHVVPMLQAENGERDTTKDSPFELVESVVNILLSAVAQYDSKFSFQPVDASSFFTEKERNHFELLLFLIPDSLRPAEIRLHGCSPGVTLVEVIQNTHTLNTWKSECSRSSSGQEYLSSKMLRNAFSNLLSLLLTDMLYLQLYHNKTTRGIEVRNISSDNEVRVEIDFRGLILTVDLLTAIDCEEGNLLLASLFGFLWKKNSLDVGENTSLSNSDPTKELVQLFIIPDGELKMSWDNSGLLVVPCSVAGKLKDLSGQVLENGCHVNWSARTDSLRVVSFTMPPKAGAKKAKKMSGKRASGDRKKRTKKRRESYSIYIYKVLKQVHPDTGISSKAMGIMNSFVHDVFERIAGEASRLAHYNKKSTIGSREIQTAVRLLLPGELAKHAVSEGTKAVTKYSSSK</sequence>
<dbReference type="FunFam" id="1.10.20.10:FF:000016">
    <property type="entry name" value="Histone H2B"/>
    <property type="match status" value="1"/>
</dbReference>
<evidence type="ECO:0000256" key="12">
    <source>
        <dbReference type="RuleBase" id="RU000451"/>
    </source>
</evidence>
<evidence type="ECO:0000256" key="4">
    <source>
        <dbReference type="ARBA" id="ARBA00006846"/>
    </source>
</evidence>
<dbReference type="CDD" id="cd22910">
    <property type="entry name" value="HFD_H2B"/>
    <property type="match status" value="1"/>
</dbReference>
<evidence type="ECO:0000259" key="14">
    <source>
        <dbReference type="Pfam" id="PF00125"/>
    </source>
</evidence>
<evidence type="ECO:0000256" key="1">
    <source>
        <dbReference type="ARBA" id="ARBA00002001"/>
    </source>
</evidence>
<evidence type="ECO:0000256" key="11">
    <source>
        <dbReference type="ARBA" id="ARBA00023269"/>
    </source>
</evidence>
<evidence type="ECO:0000256" key="3">
    <source>
        <dbReference type="ARBA" id="ARBA00004286"/>
    </source>
</evidence>
<evidence type="ECO:0000256" key="5">
    <source>
        <dbReference type="ARBA" id="ARBA00011538"/>
    </source>
</evidence>
<protein>
    <recommendedName>
        <fullName evidence="12">Histone H2B</fullName>
    </recommendedName>
</protein>
<keyword evidence="11 12" id="KW-0544">Nucleosome core</keyword>
<dbReference type="EMBL" id="CALNXJ010000019">
    <property type="protein sequence ID" value="CAH3123235.1"/>
    <property type="molecule type" value="Genomic_DNA"/>
</dbReference>
<evidence type="ECO:0000256" key="13">
    <source>
        <dbReference type="SAM" id="MobiDB-lite"/>
    </source>
</evidence>
<dbReference type="InterPro" id="IPR055333">
    <property type="entry name" value="HISTONE_H2B_site"/>
</dbReference>
<dbReference type="InterPro" id="IPR009072">
    <property type="entry name" value="Histone-fold"/>
</dbReference>
<dbReference type="Pfam" id="PF00125">
    <property type="entry name" value="Histone"/>
    <property type="match status" value="1"/>
</dbReference>
<feature type="region of interest" description="Disordered" evidence="13">
    <location>
        <begin position="303"/>
        <end position="327"/>
    </location>
</feature>
<dbReference type="InterPro" id="IPR007125">
    <property type="entry name" value="H2A/H2B/H3"/>
</dbReference>
<keyword evidence="6 12" id="KW-0158">Chromosome</keyword>
<name>A0AAU9WRT6_9CNID</name>
<evidence type="ECO:0000313" key="15">
    <source>
        <dbReference type="EMBL" id="CAH3123235.1"/>
    </source>
</evidence>
<evidence type="ECO:0000256" key="10">
    <source>
        <dbReference type="ARBA" id="ARBA00023242"/>
    </source>
</evidence>
<dbReference type="PANTHER" id="PTHR23428">
    <property type="entry name" value="HISTONE H2B"/>
    <property type="match status" value="1"/>
</dbReference>
<dbReference type="InterPro" id="IPR000558">
    <property type="entry name" value="Histone_H2B"/>
</dbReference>
<accession>A0AAU9WRT6</accession>
<keyword evidence="7" id="KW-1017">Isopeptide bond</keyword>
<comment type="caution">
    <text evidence="15">The sequence shown here is derived from an EMBL/GenBank/DDBJ whole genome shotgun (WGS) entry which is preliminary data.</text>
</comment>
<dbReference type="GO" id="GO:0046982">
    <property type="term" value="F:protein heterodimerization activity"/>
    <property type="evidence" value="ECO:0007669"/>
    <property type="project" value="InterPro"/>
</dbReference>
<comment type="subunit">
    <text evidence="5 12">The nucleosome is a histone octamer containing two molecules each of H2A, H2B, H3 and H4 assembled in one H3-H4 heterotetramer and two H2A-H2B heterodimers. The octamer wraps approximately 147 bp of DNA.</text>
</comment>
<dbReference type="AlphaFoldDB" id="A0AAU9WRT6"/>
<dbReference type="Gene3D" id="1.10.20.10">
    <property type="entry name" value="Histone, subunit A"/>
    <property type="match status" value="1"/>
</dbReference>
<reference evidence="15 16" key="1">
    <citation type="submission" date="2022-05" db="EMBL/GenBank/DDBJ databases">
        <authorList>
            <consortium name="Genoscope - CEA"/>
            <person name="William W."/>
        </authorList>
    </citation>
    <scope>NUCLEOTIDE SEQUENCE [LARGE SCALE GENOMIC DNA]</scope>
</reference>
<keyword evidence="10 12" id="KW-0539">Nucleus</keyword>
<keyword evidence="8" id="KW-0832">Ubl conjugation</keyword>
<feature type="domain" description="Core Histone H2A/H2B/H3" evidence="14">
    <location>
        <begin position="318"/>
        <end position="395"/>
    </location>
</feature>
<dbReference type="PROSITE" id="PS00357">
    <property type="entry name" value="HISTONE_H2B"/>
    <property type="match status" value="1"/>
</dbReference>
<evidence type="ECO:0000256" key="7">
    <source>
        <dbReference type="ARBA" id="ARBA00022499"/>
    </source>
</evidence>
<dbReference type="SMART" id="SM00427">
    <property type="entry name" value="H2B"/>
    <property type="match status" value="1"/>
</dbReference>